<evidence type="ECO:0000256" key="1">
    <source>
        <dbReference type="SAM" id="Phobius"/>
    </source>
</evidence>
<sequence length="162" mass="16921">MRTDSWQRAGHAKRLVVAGAIAGIVAGIVATAAQLALWWIFSDALPGILFRDARLAAAIVMGPGVLPPPATFDVGVMLVATVAHFALSIVYGIVLAPLVAALDARRGLLAGGVFGLALFVVNMYGFTIVFPWFDAARDWITAAAHVVFGVTAAGVCRHLSAR</sequence>
<dbReference type="RefSeq" id="WP_169199985.1">
    <property type="nucleotide sequence ID" value="NZ_WTVH02000008.1"/>
</dbReference>
<protein>
    <submittedName>
        <fullName evidence="2">Sodium:proline symporter</fullName>
    </submittedName>
</protein>
<feature type="transmembrane region" description="Helical" evidence="1">
    <location>
        <begin position="139"/>
        <end position="159"/>
    </location>
</feature>
<gene>
    <name evidence="2" type="ORF">GO608_15740</name>
</gene>
<organism evidence="2 3">
    <name type="scientific">Aromatoleum buckelii</name>
    <dbReference type="NCBI Taxonomy" id="200254"/>
    <lineage>
        <taxon>Bacteria</taxon>
        <taxon>Pseudomonadati</taxon>
        <taxon>Pseudomonadota</taxon>
        <taxon>Betaproteobacteria</taxon>
        <taxon>Rhodocyclales</taxon>
        <taxon>Rhodocyclaceae</taxon>
        <taxon>Aromatoleum</taxon>
    </lineage>
</organism>
<accession>A0ABX1N681</accession>
<keyword evidence="1" id="KW-0812">Transmembrane</keyword>
<keyword evidence="3" id="KW-1185">Reference proteome</keyword>
<feature type="transmembrane region" description="Helical" evidence="1">
    <location>
        <begin position="74"/>
        <end position="96"/>
    </location>
</feature>
<evidence type="ECO:0000313" key="2">
    <source>
        <dbReference type="EMBL" id="NMF94770.1"/>
    </source>
</evidence>
<proteinExistence type="predicted"/>
<keyword evidence="1" id="KW-0472">Membrane</keyword>
<feature type="transmembrane region" description="Helical" evidence="1">
    <location>
        <begin position="15"/>
        <end position="41"/>
    </location>
</feature>
<dbReference type="Proteomes" id="UP000601990">
    <property type="component" value="Unassembled WGS sequence"/>
</dbReference>
<comment type="caution">
    <text evidence="2">The sequence shown here is derived from an EMBL/GenBank/DDBJ whole genome shotgun (WGS) entry which is preliminary data.</text>
</comment>
<evidence type="ECO:0000313" key="3">
    <source>
        <dbReference type="Proteomes" id="UP000601990"/>
    </source>
</evidence>
<dbReference type="EMBL" id="WTVH01000036">
    <property type="protein sequence ID" value="NMF94770.1"/>
    <property type="molecule type" value="Genomic_DNA"/>
</dbReference>
<name>A0ABX1N681_9RHOO</name>
<keyword evidence="1" id="KW-1133">Transmembrane helix</keyword>
<feature type="transmembrane region" description="Helical" evidence="1">
    <location>
        <begin position="108"/>
        <end position="133"/>
    </location>
</feature>
<reference evidence="2" key="1">
    <citation type="submission" date="2019-12" db="EMBL/GenBank/DDBJ databases">
        <title>Comparative genomics gives insights into the taxonomy of the Azoarcus-Aromatoleum group and reveals separate origins of nif in the plant-associated Azoarcus and non-plant-associated Aromatoleum sub-groups.</title>
        <authorList>
            <person name="Lafos M."/>
            <person name="Maluk M."/>
            <person name="Batista M."/>
            <person name="Junghare M."/>
            <person name="Carmona M."/>
            <person name="Faoro H."/>
            <person name="Cruz L.M."/>
            <person name="Battistoni F."/>
            <person name="De Souza E."/>
            <person name="Pedrosa F."/>
            <person name="Chen W.-M."/>
            <person name="Poole P.S."/>
            <person name="Dixon R.A."/>
            <person name="James E.K."/>
        </authorList>
    </citation>
    <scope>NUCLEOTIDE SEQUENCE</scope>
    <source>
        <strain evidence="2">U120</strain>
    </source>
</reference>